<accession>A0ABS3W2Y5</accession>
<protein>
    <submittedName>
        <fullName evidence="1">YdeI/OmpD-associated family protein</fullName>
    </submittedName>
</protein>
<evidence type="ECO:0000313" key="1">
    <source>
        <dbReference type="EMBL" id="MBO7742653.1"/>
    </source>
</evidence>
<evidence type="ECO:0000313" key="2">
    <source>
        <dbReference type="Proteomes" id="UP000670947"/>
    </source>
</evidence>
<dbReference type="Pfam" id="PF13376">
    <property type="entry name" value="OmdA"/>
    <property type="match status" value="1"/>
</dbReference>
<reference evidence="1 2" key="1">
    <citation type="submission" date="2021-03" db="EMBL/GenBank/DDBJ databases">
        <title>Paenibacillus artemisicola MWE-103 whole genome sequence.</title>
        <authorList>
            <person name="Ham Y.J."/>
        </authorList>
    </citation>
    <scope>NUCLEOTIDE SEQUENCE [LARGE SCALE GENOMIC DNA]</scope>
    <source>
        <strain evidence="1 2">MWE-103</strain>
    </source>
</reference>
<name>A0ABS3W2Y5_9BACL</name>
<gene>
    <name evidence="1" type="ORF">I8J29_00500</name>
</gene>
<dbReference type="Proteomes" id="UP000670947">
    <property type="component" value="Unassembled WGS sequence"/>
</dbReference>
<dbReference type="RefSeq" id="WP_208845634.1">
    <property type="nucleotide sequence ID" value="NZ_JAGGDJ010000001.1"/>
</dbReference>
<proteinExistence type="predicted"/>
<keyword evidence="2" id="KW-1185">Reference proteome</keyword>
<organism evidence="1 2">
    <name type="scientific">Paenibacillus artemisiicola</name>
    <dbReference type="NCBI Taxonomy" id="1172618"/>
    <lineage>
        <taxon>Bacteria</taxon>
        <taxon>Bacillati</taxon>
        <taxon>Bacillota</taxon>
        <taxon>Bacilli</taxon>
        <taxon>Bacillales</taxon>
        <taxon>Paenibacillaceae</taxon>
        <taxon>Paenibacillus</taxon>
    </lineage>
</organism>
<sequence>MEERFKELPVLGFADTAELEDWLAEHHATSSGFWLLIAKKGSGEASVTYGEALEAALCYGWIDSQKEKRDASHWIQRFTPRGPRSIWSKVNKEKAERLIEEDRMKPAGLRAIEAAKRGGEWDKAYASQSSAEVPADFAEALAGSPKAKAFFDALDRQNRYAMTFRIHGAKKPENRAKRIAQFVEMLEKGEKIYN</sequence>
<dbReference type="EMBL" id="JAGGDJ010000001">
    <property type="protein sequence ID" value="MBO7742653.1"/>
    <property type="molecule type" value="Genomic_DNA"/>
</dbReference>
<comment type="caution">
    <text evidence="1">The sequence shown here is derived from an EMBL/GenBank/DDBJ whole genome shotgun (WGS) entry which is preliminary data.</text>
</comment>